<feature type="domain" description="Beta-lactamase-related" evidence="1">
    <location>
        <begin position="78"/>
        <end position="410"/>
    </location>
</feature>
<dbReference type="EMBL" id="JAMTCG010000002">
    <property type="protein sequence ID" value="MCP2160162.1"/>
    <property type="molecule type" value="Genomic_DNA"/>
</dbReference>
<dbReference type="PANTHER" id="PTHR46825">
    <property type="entry name" value="D-ALANYL-D-ALANINE-CARBOXYPEPTIDASE/ENDOPEPTIDASE AMPH"/>
    <property type="match status" value="1"/>
</dbReference>
<evidence type="ECO:0000259" key="2">
    <source>
        <dbReference type="Pfam" id="PF11954"/>
    </source>
</evidence>
<dbReference type="InterPro" id="IPR050491">
    <property type="entry name" value="AmpC-like"/>
</dbReference>
<dbReference type="PANTHER" id="PTHR46825:SF15">
    <property type="entry name" value="BETA-LACTAMASE-RELATED DOMAIN-CONTAINING PROTEIN"/>
    <property type="match status" value="1"/>
</dbReference>
<dbReference type="InterPro" id="IPR012338">
    <property type="entry name" value="Beta-lactam/transpept-like"/>
</dbReference>
<organism evidence="3 4">
    <name type="scientific">Williamsia serinedens</name>
    <dbReference type="NCBI Taxonomy" id="391736"/>
    <lineage>
        <taxon>Bacteria</taxon>
        <taxon>Bacillati</taxon>
        <taxon>Actinomycetota</taxon>
        <taxon>Actinomycetes</taxon>
        <taxon>Mycobacteriales</taxon>
        <taxon>Nocardiaceae</taxon>
        <taxon>Williamsia</taxon>
    </lineage>
</organism>
<evidence type="ECO:0000313" key="3">
    <source>
        <dbReference type="EMBL" id="MCP2160162.1"/>
    </source>
</evidence>
<dbReference type="InterPro" id="IPR021860">
    <property type="entry name" value="Peptidase_S12_Pab87-rel_C"/>
</dbReference>
<reference evidence="3 4" key="1">
    <citation type="submission" date="2022-06" db="EMBL/GenBank/DDBJ databases">
        <title>Genomic Encyclopedia of Archaeal and Bacterial Type Strains, Phase II (KMG-II): from individual species to whole genera.</title>
        <authorList>
            <person name="Goeker M."/>
        </authorList>
    </citation>
    <scope>NUCLEOTIDE SEQUENCE [LARGE SCALE GENOMIC DNA]</scope>
    <source>
        <strain evidence="3 4">DSM 45037</strain>
    </source>
</reference>
<name>A0ABT1H2V2_9NOCA</name>
<gene>
    <name evidence="3" type="ORF">LX12_001341</name>
</gene>
<feature type="domain" description="Peptidase S12 Pab87-related C-terminal" evidence="2">
    <location>
        <begin position="450"/>
        <end position="513"/>
    </location>
</feature>
<dbReference type="Proteomes" id="UP001205740">
    <property type="component" value="Unassembled WGS sequence"/>
</dbReference>
<evidence type="ECO:0000259" key="1">
    <source>
        <dbReference type="Pfam" id="PF00144"/>
    </source>
</evidence>
<dbReference type="Gene3D" id="2.40.128.600">
    <property type="match status" value="1"/>
</dbReference>
<dbReference type="Pfam" id="PF00144">
    <property type="entry name" value="Beta-lactamase"/>
    <property type="match status" value="1"/>
</dbReference>
<dbReference type="InterPro" id="IPR001466">
    <property type="entry name" value="Beta-lactam-related"/>
</dbReference>
<keyword evidence="4" id="KW-1185">Reference proteome</keyword>
<protein>
    <submittedName>
        <fullName evidence="3">CubicO group peptidase, beta-lactamase class C family</fullName>
    </submittedName>
</protein>
<dbReference type="Pfam" id="PF11954">
    <property type="entry name" value="DUF3471"/>
    <property type="match status" value="1"/>
</dbReference>
<accession>A0ABT1H2V2</accession>
<sequence>MIRDLSRTASRTASRSARTHVLSATVVATCLVLAVSSCSSGSPGSSGESSSASAGDVNAAAAEGLPADAVSKAVGRLDTMISEELSRTGIPGAAVAVVHGGTTVYAKGFGVADLATGRKVDADTVFQLASVSKSISASVVATQITQNEVSWDTPVVANMPGFALSDPYVTANVTVGDLFAHRSGLAEHAGDKLEEFGYDRDTILQRLRLLPLQPFRTTYDYTNFGLTAAAQSVADKAGTDWATLADRSIFSPLGMRSSSMRYSDFAGRADRAVGHVKQNGKWVVTPMQREPDAQAPAGGASSSVNDMARWLAAMLADGEAGGTQVFSPDSILPATIPEIRTAMPGSAADRAGFYGYGFNASTTSDGRTTYSHSGAFASGAGTNFVVMPSADVAIIMLTNAAPIGVADAVNMRFMDLVQFGEERQPWDELYGNAYAGLSEPSGSLVGKPAPANPAPAQPNSTYVGTYHSAYWGPAVISEQNGGLVIALGPSGQTRYPLTHRDGNVFTFAPYSENAEPGSISAVTFDGPKMTVEYLTSDGNDGVFTRQ</sequence>
<proteinExistence type="predicted"/>
<dbReference type="Gene3D" id="3.40.710.10">
    <property type="entry name" value="DD-peptidase/beta-lactamase superfamily"/>
    <property type="match status" value="1"/>
</dbReference>
<evidence type="ECO:0000313" key="4">
    <source>
        <dbReference type="Proteomes" id="UP001205740"/>
    </source>
</evidence>
<dbReference type="RefSeq" id="WP_301284203.1">
    <property type="nucleotide sequence ID" value="NZ_BAAAOE010000001.1"/>
</dbReference>
<comment type="caution">
    <text evidence="3">The sequence shown here is derived from an EMBL/GenBank/DDBJ whole genome shotgun (WGS) entry which is preliminary data.</text>
</comment>
<dbReference type="SUPFAM" id="SSF56601">
    <property type="entry name" value="beta-lactamase/transpeptidase-like"/>
    <property type="match status" value="1"/>
</dbReference>